<sequence>MSRCWGGGHEEAVWLRDRARHIFNPSGLQPNAAKGQRNPVGDPAPWPGVGSGSGAVPGDGTVSAENPRRRERSCRATSSSEPEEAAEATSSMYRNAPVSAPGSAGGVTLPAGTLLCVGRKP</sequence>
<keyword evidence="3" id="KW-1185">Reference proteome</keyword>
<evidence type="ECO:0000256" key="1">
    <source>
        <dbReference type="SAM" id="MobiDB-lite"/>
    </source>
</evidence>
<dbReference type="AlphaFoldDB" id="A0AAE0L6F7"/>
<evidence type="ECO:0000313" key="2">
    <source>
        <dbReference type="EMBL" id="KAK3273826.1"/>
    </source>
</evidence>
<organism evidence="2 3">
    <name type="scientific">Cymbomonas tetramitiformis</name>
    <dbReference type="NCBI Taxonomy" id="36881"/>
    <lineage>
        <taxon>Eukaryota</taxon>
        <taxon>Viridiplantae</taxon>
        <taxon>Chlorophyta</taxon>
        <taxon>Pyramimonadophyceae</taxon>
        <taxon>Pyramimonadales</taxon>
        <taxon>Pyramimonadaceae</taxon>
        <taxon>Cymbomonas</taxon>
    </lineage>
</organism>
<evidence type="ECO:0000313" key="3">
    <source>
        <dbReference type="Proteomes" id="UP001190700"/>
    </source>
</evidence>
<gene>
    <name evidence="2" type="ORF">CYMTET_17957</name>
</gene>
<dbReference type="Proteomes" id="UP001190700">
    <property type="component" value="Unassembled WGS sequence"/>
</dbReference>
<comment type="caution">
    <text evidence="2">The sequence shown here is derived from an EMBL/GenBank/DDBJ whole genome shotgun (WGS) entry which is preliminary data.</text>
</comment>
<dbReference type="EMBL" id="LGRX02008233">
    <property type="protein sequence ID" value="KAK3273826.1"/>
    <property type="molecule type" value="Genomic_DNA"/>
</dbReference>
<proteinExistence type="predicted"/>
<accession>A0AAE0L6F7</accession>
<reference evidence="2 3" key="1">
    <citation type="journal article" date="2015" name="Genome Biol. Evol.">
        <title>Comparative Genomics of a Bacterivorous Green Alga Reveals Evolutionary Causalities and Consequences of Phago-Mixotrophic Mode of Nutrition.</title>
        <authorList>
            <person name="Burns J.A."/>
            <person name="Paasch A."/>
            <person name="Narechania A."/>
            <person name="Kim E."/>
        </authorList>
    </citation>
    <scope>NUCLEOTIDE SEQUENCE [LARGE SCALE GENOMIC DNA]</scope>
    <source>
        <strain evidence="2 3">PLY_AMNH</strain>
    </source>
</reference>
<name>A0AAE0L6F7_9CHLO</name>
<feature type="region of interest" description="Disordered" evidence="1">
    <location>
        <begin position="24"/>
        <end position="121"/>
    </location>
</feature>
<protein>
    <submittedName>
        <fullName evidence="2">Uncharacterized protein</fullName>
    </submittedName>
</protein>